<proteinExistence type="predicted"/>
<reference evidence="2" key="1">
    <citation type="submission" date="2022-11" db="UniProtKB">
        <authorList>
            <consortium name="WormBaseParasite"/>
        </authorList>
    </citation>
    <scope>IDENTIFICATION</scope>
</reference>
<evidence type="ECO:0000313" key="1">
    <source>
        <dbReference type="Proteomes" id="UP000887576"/>
    </source>
</evidence>
<dbReference type="WBParaSite" id="JU765_v2.g7573.t1">
    <property type="protein sequence ID" value="JU765_v2.g7573.t1"/>
    <property type="gene ID" value="JU765_v2.g7573"/>
</dbReference>
<organism evidence="1 2">
    <name type="scientific">Panagrolaimus sp. JU765</name>
    <dbReference type="NCBI Taxonomy" id="591449"/>
    <lineage>
        <taxon>Eukaryota</taxon>
        <taxon>Metazoa</taxon>
        <taxon>Ecdysozoa</taxon>
        <taxon>Nematoda</taxon>
        <taxon>Chromadorea</taxon>
        <taxon>Rhabditida</taxon>
        <taxon>Tylenchina</taxon>
        <taxon>Panagrolaimomorpha</taxon>
        <taxon>Panagrolaimoidea</taxon>
        <taxon>Panagrolaimidae</taxon>
        <taxon>Panagrolaimus</taxon>
    </lineage>
</organism>
<accession>A0AC34RJL7</accession>
<evidence type="ECO:0000313" key="2">
    <source>
        <dbReference type="WBParaSite" id="JU765_v2.g7573.t1"/>
    </source>
</evidence>
<name>A0AC34RJL7_9BILA</name>
<protein>
    <submittedName>
        <fullName evidence="2">EGF-like domain-containing protein</fullName>
    </submittedName>
</protein>
<dbReference type="Proteomes" id="UP000887576">
    <property type="component" value="Unplaced"/>
</dbReference>
<sequence>MDCENYICLHGGTCGHFEGQLPYCICPPRFTGQFCEKFVNQFLLPPNNISLTPDLRQGTITTSPEVSALFLATIGLSFLVVLLIILGIIKFGKKRVHVTKIFQPPSLSKSPPVESSYFKKKRTWMQAAFNDIYLQKKKFRTLLPDFDGRIFTMLHEKAASRGCLQLDDDLIRCVNVQDELGRIAIHWCADAEADKSEYEIINDINTLLLAGEPIDAVDDHGRTPLHLAIRRGRVAVSLRLITQESISCLDLDGYSPLYYAVANGMVDVVGYILKNFKIDVNYLFNNKETVLQKAVRIGNLEMIKVLLNQRNIDLHKCGSSPEDLMPMHLAAQFSHVEVFKLLHQRTANINCIDRYNRTPLLIAVQFKQVAMTSYLLSLGASTVATMTSDFGDSPIKLAQQSQNREILNLFWHFGQY</sequence>